<evidence type="ECO:0000259" key="11">
    <source>
        <dbReference type="PROSITE" id="PS50110"/>
    </source>
</evidence>
<evidence type="ECO:0000256" key="10">
    <source>
        <dbReference type="PROSITE-ProRule" id="PRU00169"/>
    </source>
</evidence>
<keyword evidence="4 9" id="KW-0902">Two-component regulatory system</keyword>
<dbReference type="InterPro" id="IPR051271">
    <property type="entry name" value="2C-system_Tx_regulators"/>
</dbReference>
<dbReference type="GO" id="GO:0003700">
    <property type="term" value="F:DNA-binding transcription factor activity"/>
    <property type="evidence" value="ECO:0007669"/>
    <property type="project" value="InterPro"/>
</dbReference>
<dbReference type="PIRSF" id="PIRSF006171">
    <property type="entry name" value="RR_citrat_malat"/>
    <property type="match status" value="1"/>
</dbReference>
<dbReference type="Gene3D" id="3.40.50.2300">
    <property type="match status" value="1"/>
</dbReference>
<dbReference type="PANTHER" id="PTHR45526">
    <property type="entry name" value="TRANSCRIPTIONAL REGULATORY PROTEIN DPIA"/>
    <property type="match status" value="1"/>
</dbReference>
<keyword evidence="3 10" id="KW-0597">Phosphoprotein</keyword>
<dbReference type="InterPro" id="IPR024187">
    <property type="entry name" value="Sig_transdc_resp-reg_cit/mal"/>
</dbReference>
<name>A0A2A4SNC1_9DELT</name>
<keyword evidence="2 9" id="KW-0963">Cytoplasm</keyword>
<dbReference type="Proteomes" id="UP000218113">
    <property type="component" value="Unassembled WGS sequence"/>
</dbReference>
<keyword evidence="7 9" id="KW-0010">Activator</keyword>
<evidence type="ECO:0000256" key="4">
    <source>
        <dbReference type="ARBA" id="ARBA00023012"/>
    </source>
</evidence>
<dbReference type="PANTHER" id="PTHR45526:SF1">
    <property type="entry name" value="TRANSCRIPTIONAL REGULATORY PROTEIN DCUR-RELATED"/>
    <property type="match status" value="1"/>
</dbReference>
<dbReference type="GO" id="GO:0005737">
    <property type="term" value="C:cytoplasm"/>
    <property type="evidence" value="ECO:0007669"/>
    <property type="project" value="UniProtKB-SubCell"/>
</dbReference>
<dbReference type="SUPFAM" id="SSF52172">
    <property type="entry name" value="CheY-like"/>
    <property type="match status" value="1"/>
</dbReference>
<gene>
    <name evidence="12" type="ORF">COB67_13435</name>
</gene>
<dbReference type="GO" id="GO:0003677">
    <property type="term" value="F:DNA binding"/>
    <property type="evidence" value="ECO:0007669"/>
    <property type="project" value="UniProtKB-KW"/>
</dbReference>
<keyword evidence="6 9" id="KW-0238">DNA-binding</keyword>
<sequence length="225" mass="25160">MLKVLIVEDDVNVSRLHTKFTEKVGGFEVIGIANSLEDAFDMVELLIPDLILLDVFFPLGSGLDFLRDIRGKGSHVDVILVTAAREAQTIQEAIHGGAFDYIIKPVIFERFKKSLHRFSDYRKELEQDTTFDQGSVDHLLDRNIDPTASKAEMPKGIDPITLKKISHILDEASESLTAEKVGHSIGASRNTARRYLDYLVSIGNLQVDMDYGTIGRPEKKFSKPT</sequence>
<dbReference type="GO" id="GO:0000156">
    <property type="term" value="F:phosphorelay response regulator activity"/>
    <property type="evidence" value="ECO:0007669"/>
    <property type="project" value="TreeGrafter"/>
</dbReference>
<protein>
    <recommendedName>
        <fullName evidence="9">Transcriptional regulatory protein</fullName>
    </recommendedName>
</protein>
<evidence type="ECO:0000256" key="6">
    <source>
        <dbReference type="ARBA" id="ARBA00023125"/>
    </source>
</evidence>
<feature type="modified residue" description="4-aspartylphosphate" evidence="10">
    <location>
        <position position="54"/>
    </location>
</feature>
<dbReference type="InterPro" id="IPR001789">
    <property type="entry name" value="Sig_transdc_resp-reg_receiver"/>
</dbReference>
<keyword evidence="5 9" id="KW-0805">Transcription regulation</keyword>
<dbReference type="Pfam" id="PF20714">
    <property type="entry name" value="HTH_64"/>
    <property type="match status" value="1"/>
</dbReference>
<dbReference type="Pfam" id="PF00072">
    <property type="entry name" value="Response_reg"/>
    <property type="match status" value="1"/>
</dbReference>
<dbReference type="InterPro" id="IPR011006">
    <property type="entry name" value="CheY-like_superfamily"/>
</dbReference>
<organism evidence="12 13">
    <name type="scientific">SAR324 cluster bacterium</name>
    <dbReference type="NCBI Taxonomy" id="2024889"/>
    <lineage>
        <taxon>Bacteria</taxon>
        <taxon>Deltaproteobacteria</taxon>
        <taxon>SAR324 cluster</taxon>
    </lineage>
</organism>
<keyword evidence="8 9" id="KW-0804">Transcription</keyword>
<proteinExistence type="predicted"/>
<evidence type="ECO:0000256" key="9">
    <source>
        <dbReference type="PIRNR" id="PIRNR006171"/>
    </source>
</evidence>
<dbReference type="InterPro" id="IPR048714">
    <property type="entry name" value="DpiA-like_HTH"/>
</dbReference>
<comment type="caution">
    <text evidence="12">The sequence shown here is derived from an EMBL/GenBank/DDBJ whole genome shotgun (WGS) entry which is preliminary data.</text>
</comment>
<evidence type="ECO:0000256" key="1">
    <source>
        <dbReference type="ARBA" id="ARBA00004496"/>
    </source>
</evidence>
<reference evidence="13" key="1">
    <citation type="submission" date="2017-08" db="EMBL/GenBank/DDBJ databases">
        <title>A dynamic microbial community with high functional redundancy inhabits the cold, oxic subseafloor aquifer.</title>
        <authorList>
            <person name="Tully B.J."/>
            <person name="Wheat C.G."/>
            <person name="Glazer B.T."/>
            <person name="Huber J.A."/>
        </authorList>
    </citation>
    <scope>NUCLEOTIDE SEQUENCE [LARGE SCALE GENOMIC DNA]</scope>
</reference>
<evidence type="ECO:0000256" key="2">
    <source>
        <dbReference type="ARBA" id="ARBA00022490"/>
    </source>
</evidence>
<evidence type="ECO:0000256" key="8">
    <source>
        <dbReference type="ARBA" id="ARBA00023163"/>
    </source>
</evidence>
<accession>A0A2A4SNC1</accession>
<dbReference type="PROSITE" id="PS50110">
    <property type="entry name" value="RESPONSE_REGULATORY"/>
    <property type="match status" value="1"/>
</dbReference>
<evidence type="ECO:0000313" key="13">
    <source>
        <dbReference type="Proteomes" id="UP000218113"/>
    </source>
</evidence>
<feature type="domain" description="Response regulatory" evidence="11">
    <location>
        <begin position="3"/>
        <end position="119"/>
    </location>
</feature>
<dbReference type="SMART" id="SM00448">
    <property type="entry name" value="REC"/>
    <property type="match status" value="1"/>
</dbReference>
<evidence type="ECO:0000313" key="12">
    <source>
        <dbReference type="EMBL" id="PCI22405.1"/>
    </source>
</evidence>
<evidence type="ECO:0000256" key="7">
    <source>
        <dbReference type="ARBA" id="ARBA00023159"/>
    </source>
</evidence>
<dbReference type="AlphaFoldDB" id="A0A2A4SNC1"/>
<evidence type="ECO:0000256" key="5">
    <source>
        <dbReference type="ARBA" id="ARBA00023015"/>
    </source>
</evidence>
<dbReference type="EMBL" id="NVSR01000162">
    <property type="protein sequence ID" value="PCI22405.1"/>
    <property type="molecule type" value="Genomic_DNA"/>
</dbReference>
<evidence type="ECO:0000256" key="3">
    <source>
        <dbReference type="ARBA" id="ARBA00022553"/>
    </source>
</evidence>
<comment type="subcellular location">
    <subcellularLocation>
        <location evidence="1 9">Cytoplasm</location>
    </subcellularLocation>
</comment>